<proteinExistence type="predicted"/>
<accession>A0A6J1MC33</accession>
<dbReference type="Proteomes" id="UP000504633">
    <property type="component" value="Unplaced"/>
</dbReference>
<feature type="region of interest" description="Disordered" evidence="1">
    <location>
        <begin position="29"/>
        <end position="56"/>
    </location>
</feature>
<dbReference type="GeneID" id="111604894"/>
<keyword evidence="3" id="KW-1185">Reference proteome</keyword>
<protein>
    <submittedName>
        <fullName evidence="4">Uncharacterized protein LOC111604894</fullName>
    </submittedName>
</protein>
<evidence type="ECO:0000256" key="1">
    <source>
        <dbReference type="SAM" id="MobiDB-lite"/>
    </source>
</evidence>
<evidence type="ECO:0000313" key="3">
    <source>
        <dbReference type="Proteomes" id="UP000504633"/>
    </source>
</evidence>
<dbReference type="OrthoDB" id="7872489at2759"/>
<dbReference type="RefSeq" id="XP_023178902.1">
    <property type="nucleotide sequence ID" value="XM_023323134.2"/>
</dbReference>
<dbReference type="AlphaFoldDB" id="A0A6J1MC33"/>
<sequence>MNRGRLYFAYLIYLCLCVSTLHANIICKPSPQSDVEEPEDADKPIDRANGPGYARPKQKTFIRNPNYISINKKLDNLAQNMYIVELPLPHPGAKGGSSHGCDQFDIVENFRTSRRKSPLG</sequence>
<organism evidence="3 4">
    <name type="scientific">Drosophila hydei</name>
    <name type="common">Fruit fly</name>
    <dbReference type="NCBI Taxonomy" id="7224"/>
    <lineage>
        <taxon>Eukaryota</taxon>
        <taxon>Metazoa</taxon>
        <taxon>Ecdysozoa</taxon>
        <taxon>Arthropoda</taxon>
        <taxon>Hexapoda</taxon>
        <taxon>Insecta</taxon>
        <taxon>Pterygota</taxon>
        <taxon>Neoptera</taxon>
        <taxon>Endopterygota</taxon>
        <taxon>Diptera</taxon>
        <taxon>Brachycera</taxon>
        <taxon>Muscomorpha</taxon>
        <taxon>Ephydroidea</taxon>
        <taxon>Drosophilidae</taxon>
        <taxon>Drosophila</taxon>
    </lineage>
</organism>
<feature type="signal peptide" evidence="2">
    <location>
        <begin position="1"/>
        <end position="23"/>
    </location>
</feature>
<name>A0A6J1MC33_DROHY</name>
<dbReference type="KEGG" id="dhe:111604894"/>
<reference evidence="4" key="1">
    <citation type="submission" date="2025-08" db="UniProtKB">
        <authorList>
            <consortium name="RefSeq"/>
        </authorList>
    </citation>
    <scope>IDENTIFICATION</scope>
    <source>
        <strain evidence="4">15085-1641.00</strain>
        <tissue evidence="4">Whole body</tissue>
    </source>
</reference>
<gene>
    <name evidence="4" type="primary">LOC111604894</name>
</gene>
<evidence type="ECO:0000313" key="4">
    <source>
        <dbReference type="RefSeq" id="XP_023178902.1"/>
    </source>
</evidence>
<keyword evidence="2" id="KW-0732">Signal</keyword>
<evidence type="ECO:0000256" key="2">
    <source>
        <dbReference type="SAM" id="SignalP"/>
    </source>
</evidence>
<feature type="chain" id="PRO_5026957890" evidence="2">
    <location>
        <begin position="24"/>
        <end position="120"/>
    </location>
</feature>